<evidence type="ECO:0000256" key="5">
    <source>
        <dbReference type="ARBA" id="ARBA00022691"/>
    </source>
</evidence>
<feature type="active site" description="Proton acceptor; for processing activity" evidence="14">
    <location>
        <position position="306"/>
    </location>
</feature>
<keyword evidence="9" id="KW-0620">Polyamine biosynthesis</keyword>
<proteinExistence type="inferred from homology"/>
<reference evidence="20" key="1">
    <citation type="submission" date="2022-06" db="EMBL/GenBank/DDBJ databases">
        <authorList>
            <consortium name="SYNGENTA / RWTH Aachen University"/>
        </authorList>
    </citation>
    <scope>NUCLEOTIDE SEQUENCE</scope>
</reference>
<keyword evidence="6" id="KW-0210">Decarboxylase</keyword>
<feature type="chain" id="PRO_5044050839" description="S-adenosylmethionine decarboxylase alpha chain" evidence="18">
    <location>
        <begin position="107"/>
        <end position="425"/>
    </location>
</feature>
<dbReference type="SUPFAM" id="SSF56276">
    <property type="entry name" value="S-adenosylmethionine decarboxylase"/>
    <property type="match status" value="1"/>
</dbReference>
<accession>A0AAV0AT53</accession>
<evidence type="ECO:0000256" key="4">
    <source>
        <dbReference type="ARBA" id="ARBA00012357"/>
    </source>
</evidence>
<evidence type="ECO:0000256" key="13">
    <source>
        <dbReference type="ARBA" id="ARBA00023317"/>
    </source>
</evidence>
<feature type="binding site" evidence="15">
    <location>
        <position position="106"/>
    </location>
    <ligand>
        <name>substrate</name>
    </ligand>
</feature>
<feature type="active site" description="Proton acceptor; for processing activity" evidence="14">
    <location>
        <position position="322"/>
    </location>
</feature>
<evidence type="ECO:0000256" key="12">
    <source>
        <dbReference type="ARBA" id="ARBA00023270"/>
    </source>
</evidence>
<dbReference type="GO" id="GO:0006597">
    <property type="term" value="P:spermine biosynthetic process"/>
    <property type="evidence" value="ECO:0007669"/>
    <property type="project" value="InterPro"/>
</dbReference>
<dbReference type="EMBL" id="CALTRL010001251">
    <property type="protein sequence ID" value="CAH7671750.1"/>
    <property type="molecule type" value="Genomic_DNA"/>
</dbReference>
<organism evidence="20 21">
    <name type="scientific">Phakopsora pachyrhizi</name>
    <name type="common">Asian soybean rust disease fungus</name>
    <dbReference type="NCBI Taxonomy" id="170000"/>
    <lineage>
        <taxon>Eukaryota</taxon>
        <taxon>Fungi</taxon>
        <taxon>Dikarya</taxon>
        <taxon>Basidiomycota</taxon>
        <taxon>Pucciniomycotina</taxon>
        <taxon>Pucciniomycetes</taxon>
        <taxon>Pucciniales</taxon>
        <taxon>Phakopsoraceae</taxon>
        <taxon>Phakopsora</taxon>
    </lineage>
</organism>
<dbReference type="PANTHER" id="PTHR11570:SF0">
    <property type="entry name" value="S-ADENOSYLMETHIONINE DECARBOXYLASE PROENZYME"/>
    <property type="match status" value="1"/>
</dbReference>
<keyword evidence="5" id="KW-0949">S-adenosyl-L-methionine</keyword>
<evidence type="ECO:0000256" key="18">
    <source>
        <dbReference type="PIRSR" id="PIRSR001355-5"/>
    </source>
</evidence>
<sequence>MSNLDLTRSDSSLSILEDSSPSSGPFEGPEKLLELWFSSSSSNVPQQSCAGTQAGAFDEAGSDLSEFCGGLRKVQKSVWYEMLDEVKCKVLSVIKSKDVDAYLLSESSMFVWPHKIILKTCGTTTLLLGLPTLIRIAQSLCGFSGVWRCFYSRKTFMFPERQSGPHKDWNQEVQFLDGIFENGSAYTVGKMNGDHWLLYLTPPKLDVLLPSPAISQASAGPISNLTLSCPNEPDSTLEILMSGLSTKACGQFYTSNSIILTRYPEMPSIEGHGPGLALAEAIGLSAESLIGGGITDAFLFSPCGFSLNAIGGKDNSRYATIHVTPEPEYSYASFECNVDYSSKHDELVQVVKRVVGVFEPARMSITLFVSHDSKPSLGGVKTSPQSNIDFQKILGDEPVKGYKLTDQIIYKFEGYDLVFVTFERV</sequence>
<dbReference type="PROSITE" id="PS01336">
    <property type="entry name" value="ADOMETDC"/>
    <property type="match status" value="1"/>
</dbReference>
<evidence type="ECO:0000256" key="11">
    <source>
        <dbReference type="ARBA" id="ARBA00023239"/>
    </source>
</evidence>
<feature type="binding site" evidence="15">
    <location>
        <position position="300"/>
    </location>
    <ligand>
        <name>substrate</name>
    </ligand>
</feature>
<dbReference type="Gene3D" id="3.60.90.10">
    <property type="entry name" value="S-adenosylmethionine decarboxylase"/>
    <property type="match status" value="1"/>
</dbReference>
<dbReference type="NCBIfam" id="TIGR00535">
    <property type="entry name" value="SAM_DCase"/>
    <property type="match status" value="1"/>
</dbReference>
<dbReference type="InterPro" id="IPR018166">
    <property type="entry name" value="S-AdoMet_deCO2ase_CS"/>
</dbReference>
<gene>
    <name evidence="20" type="ORF">PPACK8108_LOCUS6565</name>
</gene>
<keyword evidence="12" id="KW-0704">Schiff base</keyword>
<dbReference type="EC" id="4.1.1.50" evidence="4"/>
<evidence type="ECO:0000256" key="19">
    <source>
        <dbReference type="SAM" id="MobiDB-lite"/>
    </source>
</evidence>
<evidence type="ECO:0000313" key="21">
    <source>
        <dbReference type="Proteomes" id="UP001153365"/>
    </source>
</evidence>
<evidence type="ECO:0000256" key="3">
    <source>
        <dbReference type="ARBA" id="ARBA00008466"/>
    </source>
</evidence>
<evidence type="ECO:0000256" key="16">
    <source>
        <dbReference type="PIRSR" id="PIRSR001355-3"/>
    </source>
</evidence>
<evidence type="ECO:0000256" key="10">
    <source>
        <dbReference type="ARBA" id="ARBA00023145"/>
    </source>
</evidence>
<name>A0AAV0AT53_PHAPC</name>
<feature type="binding site" evidence="15">
    <location>
        <position position="26"/>
    </location>
    <ligand>
        <name>substrate</name>
    </ligand>
</feature>
<dbReference type="AlphaFoldDB" id="A0AAV0AT53"/>
<keyword evidence="11" id="KW-0456">Lyase</keyword>
<dbReference type="GO" id="GO:0005829">
    <property type="term" value="C:cytosol"/>
    <property type="evidence" value="ECO:0007669"/>
    <property type="project" value="TreeGrafter"/>
</dbReference>
<feature type="chain" id="PRO_5044050840" description="S-adenosylmethionine decarboxylase beta chain" evidence="18">
    <location>
        <begin position="1"/>
        <end position="106"/>
    </location>
</feature>
<comment type="pathway">
    <text evidence="2">Amine and polyamine biosynthesis; S-adenosylmethioninamine biosynthesis; S-adenosylmethioninamine from S-adenosyl-L-methionine: step 1/1.</text>
</comment>
<keyword evidence="7 17" id="KW-0068">Autocatalytic cleavage</keyword>
<evidence type="ECO:0000256" key="17">
    <source>
        <dbReference type="PIRSR" id="PIRSR001355-4"/>
    </source>
</evidence>
<keyword evidence="13" id="KW-0670">Pyruvate</keyword>
<feature type="binding site" evidence="15">
    <location>
        <position position="326"/>
    </location>
    <ligand>
        <name>substrate</name>
    </ligand>
</feature>
<evidence type="ECO:0000256" key="7">
    <source>
        <dbReference type="ARBA" id="ARBA00022813"/>
    </source>
</evidence>
<dbReference type="InterPro" id="IPR048283">
    <property type="entry name" value="AdoMetDC-like"/>
</dbReference>
<feature type="active site" description="Proton donor; for catalytic activity" evidence="14">
    <location>
        <position position="121"/>
    </location>
</feature>
<dbReference type="Pfam" id="PF01536">
    <property type="entry name" value="SAM_decarbox"/>
    <property type="match status" value="1"/>
</dbReference>
<protein>
    <recommendedName>
        <fullName evidence="4">adenosylmethionine decarboxylase</fullName>
        <ecNumber evidence="4">4.1.1.50</ecNumber>
    </recommendedName>
</protein>
<keyword evidence="10" id="KW-0865">Zymogen</keyword>
<dbReference type="PIRSF" id="PIRSF001355">
    <property type="entry name" value="S-AdenosylMet_decarboxylase"/>
    <property type="match status" value="1"/>
</dbReference>
<dbReference type="GO" id="GO:0008295">
    <property type="term" value="P:spermidine biosynthetic process"/>
    <property type="evidence" value="ECO:0007669"/>
    <property type="project" value="UniProtKB-KW"/>
</dbReference>
<comment type="similarity">
    <text evidence="3">Belongs to the eukaryotic AdoMetDC family.</text>
</comment>
<comment type="caution">
    <text evidence="20">The sequence shown here is derived from an EMBL/GenBank/DDBJ whole genome shotgun (WGS) entry which is preliminary data.</text>
</comment>
<feature type="region of interest" description="Disordered" evidence="19">
    <location>
        <begin position="1"/>
        <end position="28"/>
    </location>
</feature>
<keyword evidence="8" id="KW-0745">Spermidine biosynthesis</keyword>
<feature type="active site" description="Schiff-base intermediate with substrate; via pyruvic acid" evidence="14">
    <location>
        <position position="107"/>
    </location>
</feature>
<evidence type="ECO:0000313" key="20">
    <source>
        <dbReference type="EMBL" id="CAH7671750.1"/>
    </source>
</evidence>
<evidence type="ECO:0000256" key="15">
    <source>
        <dbReference type="PIRSR" id="PIRSR001355-2"/>
    </source>
</evidence>
<evidence type="ECO:0000256" key="14">
    <source>
        <dbReference type="PIRSR" id="PIRSR001355-1"/>
    </source>
</evidence>
<dbReference type="GO" id="GO:0004014">
    <property type="term" value="F:adenosylmethionine decarboxylase activity"/>
    <property type="evidence" value="ECO:0007669"/>
    <property type="project" value="UniProtKB-EC"/>
</dbReference>
<evidence type="ECO:0000256" key="2">
    <source>
        <dbReference type="ARBA" id="ARBA00004911"/>
    </source>
</evidence>
<feature type="modified residue" description="Pyruvic acid (Ser); by autocatalysis" evidence="16">
    <location>
        <position position="107"/>
    </location>
</feature>
<evidence type="ECO:0000256" key="9">
    <source>
        <dbReference type="ARBA" id="ARBA00023115"/>
    </source>
</evidence>
<feature type="site" description="Cleavage (non-hydrolytic); by autolysis" evidence="17">
    <location>
        <begin position="106"/>
        <end position="107"/>
    </location>
</feature>
<dbReference type="InterPro" id="IPR016067">
    <property type="entry name" value="S-AdoMet_deCO2ase_core"/>
</dbReference>
<dbReference type="InterPro" id="IPR001985">
    <property type="entry name" value="S-AdoMet_decarboxylase_euk"/>
</dbReference>
<keyword evidence="21" id="KW-1185">Reference proteome</keyword>
<dbReference type="Proteomes" id="UP001153365">
    <property type="component" value="Unassembled WGS sequence"/>
</dbReference>
<evidence type="ECO:0000256" key="1">
    <source>
        <dbReference type="ARBA" id="ARBA00001928"/>
    </source>
</evidence>
<evidence type="ECO:0000256" key="8">
    <source>
        <dbReference type="ARBA" id="ARBA00023066"/>
    </source>
</evidence>
<comment type="cofactor">
    <cofactor evidence="1">
        <name>pyruvate</name>
        <dbReference type="ChEBI" id="CHEBI:15361"/>
    </cofactor>
</comment>
<dbReference type="PANTHER" id="PTHR11570">
    <property type="entry name" value="S-ADENOSYLMETHIONINE DECARBOXYLASE"/>
    <property type="match status" value="1"/>
</dbReference>
<evidence type="ECO:0000256" key="6">
    <source>
        <dbReference type="ARBA" id="ARBA00022793"/>
    </source>
</evidence>
<feature type="compositionally biased region" description="Low complexity" evidence="19">
    <location>
        <begin position="9"/>
        <end position="27"/>
    </location>
</feature>